<dbReference type="GO" id="GO:0008270">
    <property type="term" value="F:zinc ion binding"/>
    <property type="evidence" value="ECO:0007669"/>
    <property type="project" value="TreeGrafter"/>
</dbReference>
<dbReference type="PANTHER" id="PTHR33202">
    <property type="entry name" value="ZINC UPTAKE REGULATION PROTEIN"/>
    <property type="match status" value="1"/>
</dbReference>
<dbReference type="GO" id="GO:0005737">
    <property type="term" value="C:cytoplasm"/>
    <property type="evidence" value="ECO:0007669"/>
    <property type="project" value="UniProtKB-SubCell"/>
</dbReference>
<name>A0A8J4H219_9BACL</name>
<comment type="cofactor">
    <cofactor evidence="9">
        <name>Zn(2+)</name>
        <dbReference type="ChEBI" id="CHEBI:29105"/>
    </cofactor>
    <text evidence="9">Binds 1 zinc ion per subunit.</text>
</comment>
<keyword evidence="6" id="KW-0805">Transcription regulation</keyword>
<evidence type="ECO:0000256" key="5">
    <source>
        <dbReference type="ARBA" id="ARBA00022833"/>
    </source>
</evidence>
<evidence type="ECO:0000313" key="12">
    <source>
        <dbReference type="Proteomes" id="UP000677918"/>
    </source>
</evidence>
<dbReference type="InterPro" id="IPR036390">
    <property type="entry name" value="WH_DNA-bd_sf"/>
</dbReference>
<evidence type="ECO:0000256" key="9">
    <source>
        <dbReference type="PIRSR" id="PIRSR602481-1"/>
    </source>
</evidence>
<accession>A0A8J4H219</accession>
<comment type="cofactor">
    <cofactor evidence="10">
        <name>Mn(2+)</name>
        <dbReference type="ChEBI" id="CHEBI:29035"/>
    </cofactor>
    <cofactor evidence="10">
        <name>Fe(2+)</name>
        <dbReference type="ChEBI" id="CHEBI:29033"/>
    </cofactor>
    <text evidence="10">Binds 1 Mn(2+) or Fe(2+) ion per subunit.</text>
</comment>
<keyword evidence="12" id="KW-1185">Reference proteome</keyword>
<comment type="subcellular location">
    <subcellularLocation>
        <location evidence="1">Cytoplasm</location>
    </subcellularLocation>
</comment>
<feature type="binding site" evidence="9">
    <location>
        <position position="139"/>
    </location>
    <ligand>
        <name>Zn(2+)</name>
        <dbReference type="ChEBI" id="CHEBI:29105"/>
    </ligand>
</feature>
<keyword evidence="4" id="KW-0678">Repressor</keyword>
<dbReference type="Proteomes" id="UP000677918">
    <property type="component" value="Unassembled WGS sequence"/>
</dbReference>
<evidence type="ECO:0000256" key="7">
    <source>
        <dbReference type="ARBA" id="ARBA00023125"/>
    </source>
</evidence>
<keyword evidence="9" id="KW-0479">Metal-binding</keyword>
<evidence type="ECO:0000256" key="3">
    <source>
        <dbReference type="ARBA" id="ARBA00022490"/>
    </source>
</evidence>
<evidence type="ECO:0000256" key="2">
    <source>
        <dbReference type="ARBA" id="ARBA00007957"/>
    </source>
</evidence>
<dbReference type="InterPro" id="IPR043135">
    <property type="entry name" value="Fur_C"/>
</dbReference>
<keyword evidence="5 9" id="KW-0862">Zinc</keyword>
<gene>
    <name evidence="11" type="primary">fur_1</name>
    <name evidence="11" type="ORF">XYCOK13_09700</name>
</gene>
<keyword evidence="8" id="KW-0804">Transcription</keyword>
<sequence>MADAQRMKEWVQLMSDKGWRVTNQRKSLLELFLSSERYWSPLEVYEEMKRDYPGVSYDTIYRNLRLLSEPDLGVLEQFHFHDGMKFRARCESHHHHHMICMQCEKTIPFEFCPLPYVGQQPGFEPVMHRFEIYGYCGNCQGAEQKK</sequence>
<keyword evidence="3" id="KW-0963">Cytoplasm</keyword>
<proteinExistence type="inferred from homology"/>
<dbReference type="GO" id="GO:0045892">
    <property type="term" value="P:negative regulation of DNA-templated transcription"/>
    <property type="evidence" value="ECO:0007669"/>
    <property type="project" value="TreeGrafter"/>
</dbReference>
<dbReference type="InterPro" id="IPR002481">
    <property type="entry name" value="FUR"/>
</dbReference>
<evidence type="ECO:0000256" key="4">
    <source>
        <dbReference type="ARBA" id="ARBA00022491"/>
    </source>
</evidence>
<comment type="caution">
    <text evidence="11">The sequence shown here is derived from an EMBL/GenBank/DDBJ whole genome shotgun (WGS) entry which is preliminary data.</text>
</comment>
<keyword evidence="10" id="KW-0408">Iron</keyword>
<dbReference type="Gene3D" id="3.30.1490.190">
    <property type="match status" value="1"/>
</dbReference>
<dbReference type="AlphaFoldDB" id="A0A8J4H219"/>
<comment type="similarity">
    <text evidence="2">Belongs to the Fur family.</text>
</comment>
<dbReference type="CDD" id="cd07153">
    <property type="entry name" value="Fur_like"/>
    <property type="match status" value="1"/>
</dbReference>
<feature type="binding site" evidence="10">
    <location>
        <position position="94"/>
    </location>
    <ligand>
        <name>Fe cation</name>
        <dbReference type="ChEBI" id="CHEBI:24875"/>
    </ligand>
</feature>
<protein>
    <submittedName>
        <fullName evidence="11">Ferric uptake regulation protein</fullName>
    </submittedName>
</protein>
<dbReference type="EMBL" id="BOVK01000013">
    <property type="protein sequence ID" value="GIQ68146.1"/>
    <property type="molecule type" value="Genomic_DNA"/>
</dbReference>
<organism evidence="11 12">
    <name type="scientific">Xylanibacillus composti</name>
    <dbReference type="NCBI Taxonomy" id="1572762"/>
    <lineage>
        <taxon>Bacteria</taxon>
        <taxon>Bacillati</taxon>
        <taxon>Bacillota</taxon>
        <taxon>Bacilli</taxon>
        <taxon>Bacillales</taxon>
        <taxon>Paenibacillaceae</taxon>
        <taxon>Xylanibacillus</taxon>
    </lineage>
</organism>
<keyword evidence="7" id="KW-0238">DNA-binding</keyword>
<dbReference type="PANTHER" id="PTHR33202:SF1">
    <property type="entry name" value="FERRIC UPTAKE REGULATION PROTEIN"/>
    <property type="match status" value="1"/>
</dbReference>
<feature type="binding site" evidence="10">
    <location>
        <position position="128"/>
    </location>
    <ligand>
        <name>Fe cation</name>
        <dbReference type="ChEBI" id="CHEBI:24875"/>
    </ligand>
</feature>
<evidence type="ECO:0000256" key="8">
    <source>
        <dbReference type="ARBA" id="ARBA00023163"/>
    </source>
</evidence>
<dbReference type="GO" id="GO:0003700">
    <property type="term" value="F:DNA-binding transcription factor activity"/>
    <property type="evidence" value="ECO:0007669"/>
    <property type="project" value="InterPro"/>
</dbReference>
<dbReference type="InterPro" id="IPR036388">
    <property type="entry name" value="WH-like_DNA-bd_sf"/>
</dbReference>
<dbReference type="SUPFAM" id="SSF46785">
    <property type="entry name" value="Winged helix' DNA-binding domain"/>
    <property type="match status" value="1"/>
</dbReference>
<feature type="binding site" evidence="9">
    <location>
        <position position="136"/>
    </location>
    <ligand>
        <name>Zn(2+)</name>
        <dbReference type="ChEBI" id="CHEBI:29105"/>
    </ligand>
</feature>
<dbReference type="RefSeq" id="WP_213410760.1">
    <property type="nucleotide sequence ID" value="NZ_BOVK01000013.1"/>
</dbReference>
<evidence type="ECO:0000256" key="1">
    <source>
        <dbReference type="ARBA" id="ARBA00004496"/>
    </source>
</evidence>
<reference evidence="11" key="1">
    <citation type="submission" date="2021-04" db="EMBL/GenBank/DDBJ databases">
        <title>Draft genome sequence of Xylanibacillus composti strain K13.</title>
        <authorList>
            <person name="Uke A."/>
            <person name="Chhe C."/>
            <person name="Baramee S."/>
            <person name="Kosugi A."/>
        </authorList>
    </citation>
    <scope>NUCLEOTIDE SEQUENCE</scope>
    <source>
        <strain evidence="11">K13</strain>
    </source>
</reference>
<evidence type="ECO:0000313" key="11">
    <source>
        <dbReference type="EMBL" id="GIQ68146.1"/>
    </source>
</evidence>
<dbReference type="Gene3D" id="1.10.10.10">
    <property type="entry name" value="Winged helix-like DNA-binding domain superfamily/Winged helix DNA-binding domain"/>
    <property type="match status" value="1"/>
</dbReference>
<dbReference type="GO" id="GO:0000976">
    <property type="term" value="F:transcription cis-regulatory region binding"/>
    <property type="evidence" value="ECO:0007669"/>
    <property type="project" value="TreeGrafter"/>
</dbReference>
<feature type="binding site" evidence="9">
    <location>
        <position position="100"/>
    </location>
    <ligand>
        <name>Zn(2+)</name>
        <dbReference type="ChEBI" id="CHEBI:29105"/>
    </ligand>
</feature>
<evidence type="ECO:0000256" key="6">
    <source>
        <dbReference type="ARBA" id="ARBA00023015"/>
    </source>
</evidence>
<dbReference type="Pfam" id="PF01475">
    <property type="entry name" value="FUR"/>
    <property type="match status" value="1"/>
</dbReference>
<dbReference type="GO" id="GO:1900376">
    <property type="term" value="P:regulation of secondary metabolite biosynthetic process"/>
    <property type="evidence" value="ECO:0007669"/>
    <property type="project" value="TreeGrafter"/>
</dbReference>
<evidence type="ECO:0000256" key="10">
    <source>
        <dbReference type="PIRSR" id="PIRSR602481-2"/>
    </source>
</evidence>
<feature type="binding site" evidence="9">
    <location>
        <position position="103"/>
    </location>
    <ligand>
        <name>Zn(2+)</name>
        <dbReference type="ChEBI" id="CHEBI:29105"/>
    </ligand>
</feature>